<dbReference type="Pfam" id="PF04773">
    <property type="entry name" value="FecR"/>
    <property type="match status" value="1"/>
</dbReference>
<dbReference type="EMBL" id="RDQO01000006">
    <property type="protein sequence ID" value="RMX03456.1"/>
    <property type="molecule type" value="Genomic_DNA"/>
</dbReference>
<feature type="domain" description="FecR N-terminal" evidence="3">
    <location>
        <begin position="24"/>
        <end position="63"/>
    </location>
</feature>
<dbReference type="InterPro" id="IPR032623">
    <property type="entry name" value="FecR_N"/>
</dbReference>
<dbReference type="Gene3D" id="3.55.50.30">
    <property type="match status" value="1"/>
</dbReference>
<feature type="region of interest" description="Disordered" evidence="1">
    <location>
        <begin position="1"/>
        <end position="20"/>
    </location>
</feature>
<dbReference type="Proteomes" id="UP000278006">
    <property type="component" value="Unassembled WGS sequence"/>
</dbReference>
<dbReference type="InterPro" id="IPR012373">
    <property type="entry name" value="Ferrdict_sens_TM"/>
</dbReference>
<dbReference type="Pfam" id="PF16220">
    <property type="entry name" value="DUF4880"/>
    <property type="match status" value="1"/>
</dbReference>
<evidence type="ECO:0000256" key="1">
    <source>
        <dbReference type="SAM" id="MobiDB-lite"/>
    </source>
</evidence>
<evidence type="ECO:0000313" key="5">
    <source>
        <dbReference type="Proteomes" id="UP000278006"/>
    </source>
</evidence>
<dbReference type="Gene3D" id="2.60.120.1440">
    <property type="match status" value="1"/>
</dbReference>
<dbReference type="OrthoDB" id="1100567at2"/>
<reference evidence="4 5" key="1">
    <citation type="submission" date="2018-10" db="EMBL/GenBank/DDBJ databases">
        <title>Draft genome of Cortibacter populi DSM10536.</title>
        <authorList>
            <person name="Bernier A.-M."/>
            <person name="Bernard K."/>
        </authorList>
    </citation>
    <scope>NUCLEOTIDE SEQUENCE [LARGE SCALE GENOMIC DNA]</scope>
    <source>
        <strain evidence="4 5">DSM 105136</strain>
    </source>
</reference>
<feature type="domain" description="FecR protein" evidence="2">
    <location>
        <begin position="167"/>
        <end position="257"/>
    </location>
</feature>
<dbReference type="AlphaFoldDB" id="A0A3M6QK31"/>
<name>A0A3M6QK31_9BURK</name>
<dbReference type="PANTHER" id="PTHR30273">
    <property type="entry name" value="PERIPLASMIC SIGNAL SENSOR AND SIGMA FACTOR ACTIVATOR FECR-RELATED"/>
    <property type="match status" value="1"/>
</dbReference>
<dbReference type="GO" id="GO:0016989">
    <property type="term" value="F:sigma factor antagonist activity"/>
    <property type="evidence" value="ECO:0007669"/>
    <property type="project" value="TreeGrafter"/>
</dbReference>
<protein>
    <submittedName>
        <fullName evidence="4">DUF4880 domain-containing protein</fullName>
    </submittedName>
</protein>
<dbReference type="PANTHER" id="PTHR30273:SF2">
    <property type="entry name" value="PROTEIN FECR"/>
    <property type="match status" value="1"/>
</dbReference>
<evidence type="ECO:0000313" key="4">
    <source>
        <dbReference type="EMBL" id="RMX03456.1"/>
    </source>
</evidence>
<keyword evidence="5" id="KW-1185">Reference proteome</keyword>
<sequence length="378" mass="40593">MPRFRANGAPTPSSASPGDMPVAEQAAAWVVALDGEQCPGQQRAFEQWLQASELHRSAYEQALQNWLMAAQLRQMPELLDELMPELPMQVSDGLSAGPVAQPHMPARTQTRKQMHMSTTAEQPSAWSSAWTRQVRRAGMLATLAVAVLVGGLLSWSGGDPYTAVLADYRSATGEIRDVQLSDGSTVRLDSASAIAVHYGQDQRRIELLKGRALFLAAPIGAAAAGGRPFVVATDDGRTQALGTQFIVERLGRQTVVTGVEHHIAVGTHGMPLADAVILAPGQSVRYDENGLGPVESIPLAQAQSWEKGMLLFDDAPLQEVLAQLERYQGGRIVLRAEAMAQRHVSASVPAQDIRAGLDAIAAELGLRVQHLPLLTVLY</sequence>
<organism evidence="4 5">
    <name type="scientific">Corticibacter populi</name>
    <dbReference type="NCBI Taxonomy" id="1550736"/>
    <lineage>
        <taxon>Bacteria</taxon>
        <taxon>Pseudomonadati</taxon>
        <taxon>Pseudomonadota</taxon>
        <taxon>Betaproteobacteria</taxon>
        <taxon>Burkholderiales</taxon>
        <taxon>Comamonadaceae</taxon>
        <taxon>Corticibacter</taxon>
    </lineage>
</organism>
<accession>A0A3M6QK31</accession>
<dbReference type="InterPro" id="IPR006860">
    <property type="entry name" value="FecR"/>
</dbReference>
<comment type="caution">
    <text evidence="4">The sequence shown here is derived from an EMBL/GenBank/DDBJ whole genome shotgun (WGS) entry which is preliminary data.</text>
</comment>
<evidence type="ECO:0000259" key="2">
    <source>
        <dbReference type="Pfam" id="PF04773"/>
    </source>
</evidence>
<evidence type="ECO:0000259" key="3">
    <source>
        <dbReference type="Pfam" id="PF16220"/>
    </source>
</evidence>
<proteinExistence type="predicted"/>
<gene>
    <name evidence="4" type="ORF">D8I35_16365</name>
</gene>
<dbReference type="PIRSF" id="PIRSF018266">
    <property type="entry name" value="FecR"/>
    <property type="match status" value="1"/>
</dbReference>